<feature type="transmembrane region" description="Helical" evidence="8">
    <location>
        <begin position="129"/>
        <end position="150"/>
    </location>
</feature>
<dbReference type="PANTHER" id="PTHR19139">
    <property type="entry name" value="AQUAPORIN TRANSPORTER"/>
    <property type="match status" value="1"/>
</dbReference>
<dbReference type="GO" id="GO:0005886">
    <property type="term" value="C:plasma membrane"/>
    <property type="evidence" value="ECO:0007669"/>
    <property type="project" value="UniProtKB-SubCell"/>
</dbReference>
<dbReference type="PANTHER" id="PTHR19139:SF199">
    <property type="entry name" value="MIP17260P"/>
    <property type="match status" value="1"/>
</dbReference>
<dbReference type="InterPro" id="IPR022357">
    <property type="entry name" value="MIP_CS"/>
</dbReference>
<evidence type="ECO:0000256" key="1">
    <source>
        <dbReference type="ARBA" id="ARBA00004651"/>
    </source>
</evidence>
<comment type="subcellular location">
    <subcellularLocation>
        <location evidence="1">Cell membrane</location>
        <topology evidence="1">Multi-pass membrane protein</topology>
    </subcellularLocation>
</comment>
<dbReference type="AlphaFoldDB" id="X1TXM7"/>
<dbReference type="EMBL" id="BARW01007120">
    <property type="protein sequence ID" value="GAI84799.1"/>
    <property type="molecule type" value="Genomic_DNA"/>
</dbReference>
<feature type="transmembrane region" description="Helical" evidence="8">
    <location>
        <begin position="45"/>
        <end position="64"/>
    </location>
</feature>
<sequence length="152" mass="16827">MEINMAKSHWKEYLYEFLGSAILLFLGLGGIFLANLETLPSVLKYLIIGLSFALAIVIVVYSLLGRRSGGHINPAVTVAFWMNGLMENIDAIFYIIAQLAGAVFGSWAAFLIFNWRSPLLALTLPSLDYPLLLILCVETIIAFLLITIIFSL</sequence>
<evidence type="ECO:0000256" key="5">
    <source>
        <dbReference type="ARBA" id="ARBA00022692"/>
    </source>
</evidence>
<dbReference type="PRINTS" id="PR00783">
    <property type="entry name" value="MINTRINSICP"/>
</dbReference>
<dbReference type="InterPro" id="IPR023271">
    <property type="entry name" value="Aquaporin-like"/>
</dbReference>
<feature type="transmembrane region" description="Helical" evidence="8">
    <location>
        <begin position="12"/>
        <end position="33"/>
    </location>
</feature>
<dbReference type="Pfam" id="PF00230">
    <property type="entry name" value="MIP"/>
    <property type="match status" value="1"/>
</dbReference>
<keyword evidence="6 8" id="KW-1133">Transmembrane helix</keyword>
<evidence type="ECO:0000256" key="4">
    <source>
        <dbReference type="ARBA" id="ARBA00022475"/>
    </source>
</evidence>
<evidence type="ECO:0000256" key="8">
    <source>
        <dbReference type="SAM" id="Phobius"/>
    </source>
</evidence>
<evidence type="ECO:0000256" key="2">
    <source>
        <dbReference type="ARBA" id="ARBA00006175"/>
    </source>
</evidence>
<reference evidence="9" key="1">
    <citation type="journal article" date="2014" name="Front. Microbiol.">
        <title>High frequency of phylogenetically diverse reductive dehalogenase-homologous genes in deep subseafloor sedimentary metagenomes.</title>
        <authorList>
            <person name="Kawai M."/>
            <person name="Futagami T."/>
            <person name="Toyoda A."/>
            <person name="Takaki Y."/>
            <person name="Nishi S."/>
            <person name="Hori S."/>
            <person name="Arai W."/>
            <person name="Tsubouchi T."/>
            <person name="Morono Y."/>
            <person name="Uchiyama I."/>
            <person name="Ito T."/>
            <person name="Fujiyama A."/>
            <person name="Inagaki F."/>
            <person name="Takami H."/>
        </authorList>
    </citation>
    <scope>NUCLEOTIDE SEQUENCE</scope>
    <source>
        <strain evidence="9">Expedition CK06-06</strain>
    </source>
</reference>
<protein>
    <recommendedName>
        <fullName evidence="10">Major intrinsic protein</fullName>
    </recommendedName>
</protein>
<dbReference type="Gene3D" id="1.20.1080.10">
    <property type="entry name" value="Glycerol uptake facilitator protein"/>
    <property type="match status" value="1"/>
</dbReference>
<name>X1TXM7_9ZZZZ</name>
<comment type="caution">
    <text evidence="9">The sequence shown here is derived from an EMBL/GenBank/DDBJ whole genome shotgun (WGS) entry which is preliminary data.</text>
</comment>
<keyword evidence="3" id="KW-0813">Transport</keyword>
<evidence type="ECO:0000256" key="7">
    <source>
        <dbReference type="ARBA" id="ARBA00023136"/>
    </source>
</evidence>
<evidence type="ECO:0000256" key="3">
    <source>
        <dbReference type="ARBA" id="ARBA00022448"/>
    </source>
</evidence>
<accession>X1TXM7</accession>
<dbReference type="InterPro" id="IPR000425">
    <property type="entry name" value="MIP"/>
</dbReference>
<evidence type="ECO:0008006" key="10">
    <source>
        <dbReference type="Google" id="ProtNLM"/>
    </source>
</evidence>
<dbReference type="GO" id="GO:0015250">
    <property type="term" value="F:water channel activity"/>
    <property type="evidence" value="ECO:0007669"/>
    <property type="project" value="TreeGrafter"/>
</dbReference>
<dbReference type="PROSITE" id="PS00221">
    <property type="entry name" value="MIP"/>
    <property type="match status" value="1"/>
</dbReference>
<keyword evidence="5 8" id="KW-0812">Transmembrane</keyword>
<feature type="transmembrane region" description="Helical" evidence="8">
    <location>
        <begin position="91"/>
        <end position="113"/>
    </location>
</feature>
<keyword evidence="4" id="KW-1003">Cell membrane</keyword>
<evidence type="ECO:0000256" key="6">
    <source>
        <dbReference type="ARBA" id="ARBA00022989"/>
    </source>
</evidence>
<evidence type="ECO:0000313" key="9">
    <source>
        <dbReference type="EMBL" id="GAI84799.1"/>
    </source>
</evidence>
<keyword evidence="7 8" id="KW-0472">Membrane</keyword>
<organism evidence="9">
    <name type="scientific">marine sediment metagenome</name>
    <dbReference type="NCBI Taxonomy" id="412755"/>
    <lineage>
        <taxon>unclassified sequences</taxon>
        <taxon>metagenomes</taxon>
        <taxon>ecological metagenomes</taxon>
    </lineage>
</organism>
<dbReference type="InterPro" id="IPR034294">
    <property type="entry name" value="Aquaporin_transptr"/>
</dbReference>
<dbReference type="SUPFAM" id="SSF81338">
    <property type="entry name" value="Aquaporin-like"/>
    <property type="match status" value="1"/>
</dbReference>
<proteinExistence type="inferred from homology"/>
<comment type="similarity">
    <text evidence="2">Belongs to the MIP/aquaporin (TC 1.A.8) family.</text>
</comment>
<gene>
    <name evidence="9" type="ORF">S12H4_14889</name>
</gene>